<sequence length="191" mass="20451">MSDLEESPRRRTGLEIAPLALGLAVGAAAFWTMGRGFAAIAVVGDPLKHDAVFRTSATAYFVLLAIAAGIIAAGFLAALEEFWARVTIGFGIGLLATGLCWNASQRIKLQPDGFVVGGLVGREYPLQPGDHVALEVEHRPGSRFGDRHSVHLHRADGTDVELCHDTHWAPIWSYAAPHLIRASRRAAAGPK</sequence>
<name>A0A2S8GT19_9BACT</name>
<feature type="transmembrane region" description="Helical" evidence="1">
    <location>
        <begin position="56"/>
        <end position="76"/>
    </location>
</feature>
<dbReference type="RefSeq" id="WP_105333828.1">
    <property type="nucleotide sequence ID" value="NZ_PUHZ01000004.1"/>
</dbReference>
<feature type="transmembrane region" description="Helical" evidence="1">
    <location>
        <begin position="20"/>
        <end position="44"/>
    </location>
</feature>
<comment type="caution">
    <text evidence="2">The sequence shown here is derived from an EMBL/GenBank/DDBJ whole genome shotgun (WGS) entry which is preliminary data.</text>
</comment>
<dbReference type="Proteomes" id="UP000237819">
    <property type="component" value="Unassembled WGS sequence"/>
</dbReference>
<protein>
    <submittedName>
        <fullName evidence="2">Uncharacterized protein</fullName>
    </submittedName>
</protein>
<evidence type="ECO:0000313" key="3">
    <source>
        <dbReference type="Proteomes" id="UP000237819"/>
    </source>
</evidence>
<evidence type="ECO:0000313" key="2">
    <source>
        <dbReference type="EMBL" id="PQO47567.1"/>
    </source>
</evidence>
<accession>A0A2S8GT19</accession>
<keyword evidence="1" id="KW-0812">Transmembrane</keyword>
<reference evidence="2 3" key="1">
    <citation type="submission" date="2018-02" db="EMBL/GenBank/DDBJ databases">
        <title>Comparative genomes isolates from brazilian mangrove.</title>
        <authorList>
            <person name="Araujo J.E."/>
            <person name="Taketani R.G."/>
            <person name="Silva M.C.P."/>
            <person name="Loureco M.V."/>
            <person name="Andreote F.D."/>
        </authorList>
    </citation>
    <scope>NUCLEOTIDE SEQUENCE [LARGE SCALE GENOMIC DNA]</scope>
    <source>
        <strain evidence="2 3">Nap-Phe MGV</strain>
    </source>
</reference>
<dbReference type="EMBL" id="PUHZ01000004">
    <property type="protein sequence ID" value="PQO47567.1"/>
    <property type="molecule type" value="Genomic_DNA"/>
</dbReference>
<evidence type="ECO:0000256" key="1">
    <source>
        <dbReference type="SAM" id="Phobius"/>
    </source>
</evidence>
<keyword evidence="1" id="KW-1133">Transmembrane helix</keyword>
<gene>
    <name evidence="2" type="ORF">C5Y93_02590</name>
</gene>
<organism evidence="2 3">
    <name type="scientific">Blastopirellula marina</name>
    <dbReference type="NCBI Taxonomy" id="124"/>
    <lineage>
        <taxon>Bacteria</taxon>
        <taxon>Pseudomonadati</taxon>
        <taxon>Planctomycetota</taxon>
        <taxon>Planctomycetia</taxon>
        <taxon>Pirellulales</taxon>
        <taxon>Pirellulaceae</taxon>
        <taxon>Blastopirellula</taxon>
    </lineage>
</organism>
<feature type="transmembrane region" description="Helical" evidence="1">
    <location>
        <begin position="82"/>
        <end position="101"/>
    </location>
</feature>
<proteinExistence type="predicted"/>
<keyword evidence="1" id="KW-0472">Membrane</keyword>
<dbReference type="AlphaFoldDB" id="A0A2S8GT19"/>